<dbReference type="SMART" id="SM00388">
    <property type="entry name" value="HisKA"/>
    <property type="match status" value="1"/>
</dbReference>
<dbReference type="InterPro" id="IPR003661">
    <property type="entry name" value="HisK_dim/P_dom"/>
</dbReference>
<evidence type="ECO:0000256" key="9">
    <source>
        <dbReference type="SAM" id="Phobius"/>
    </source>
</evidence>
<dbReference type="PRINTS" id="PR00344">
    <property type="entry name" value="BCTRLSENSOR"/>
</dbReference>
<keyword evidence="3" id="KW-0597">Phosphoprotein</keyword>
<accession>A0ABY2TTK9</accession>
<name>A0ABY2TTK9_9SPIR</name>
<feature type="transmembrane region" description="Helical" evidence="9">
    <location>
        <begin position="20"/>
        <end position="43"/>
    </location>
</feature>
<evidence type="ECO:0000256" key="7">
    <source>
        <dbReference type="ARBA" id="ARBA00022840"/>
    </source>
</evidence>
<feature type="transmembrane region" description="Helical" evidence="9">
    <location>
        <begin position="49"/>
        <end position="74"/>
    </location>
</feature>
<keyword evidence="12" id="KW-1185">Reference proteome</keyword>
<dbReference type="SUPFAM" id="SSF47384">
    <property type="entry name" value="Homodimeric domain of signal transducing histidine kinase"/>
    <property type="match status" value="1"/>
</dbReference>
<protein>
    <recommendedName>
        <fullName evidence="2">histidine kinase</fullName>
        <ecNumber evidence="2">2.7.13.3</ecNumber>
    </recommendedName>
</protein>
<keyword evidence="6 11" id="KW-0418">Kinase</keyword>
<organism evidence="11 12">
    <name type="scientific">Brachyspira catarrhinii</name>
    <dbReference type="NCBI Taxonomy" id="2528966"/>
    <lineage>
        <taxon>Bacteria</taxon>
        <taxon>Pseudomonadati</taxon>
        <taxon>Spirochaetota</taxon>
        <taxon>Spirochaetia</taxon>
        <taxon>Brachyspirales</taxon>
        <taxon>Brachyspiraceae</taxon>
        <taxon>Brachyspira</taxon>
    </lineage>
</organism>
<dbReference type="EC" id="2.7.13.3" evidence="2"/>
<dbReference type="GO" id="GO:0016301">
    <property type="term" value="F:kinase activity"/>
    <property type="evidence" value="ECO:0007669"/>
    <property type="project" value="UniProtKB-KW"/>
</dbReference>
<dbReference type="Proteomes" id="UP000310168">
    <property type="component" value="Unassembled WGS sequence"/>
</dbReference>
<dbReference type="SUPFAM" id="SSF55874">
    <property type="entry name" value="ATPase domain of HSP90 chaperone/DNA topoisomerase II/histidine kinase"/>
    <property type="match status" value="1"/>
</dbReference>
<dbReference type="Pfam" id="PF02518">
    <property type="entry name" value="HATPase_c"/>
    <property type="match status" value="1"/>
</dbReference>
<sequence length="600" mass="69468">MKKKIKKIFLEIRRRYGFIYLSVISIVIILNFIAAAFTTNFLYEPNINPLNFFLMLFVPITSIAVGIITIIKFILEAFKKKEGSHIKLVIVIIMALITILPSFVISYISSYIIKSNINLFINSDINNSIYNVIDMSNNEIINKQNNMLAVISNIGNNYFNNIYRYIDLENPTNNFSNYNRLNNLIKNYYNFQNIAFLSNSYYGHSSVLFNLEDYLPLDVDYRLYTDEVIFINSEYRDLFYVNAIIPLSASNNYVIWSEPMSSNYIEVRNNALESFRLYSSASMFVNEFSIILKLLYIFVLGVSTFFSIIFGIILARLIYKPISLLLKATNSIINADFDIDMKFSGIHDLRNLIYRFNIMARALKYHRDRENTRLRLETWREAAIKVAHEIKNPLMPIVMNAELIERNLKNNMSDRDIEKAKNSTNIIIKNANSISTLIKSFSEFSFAIKISDEKESINSVILEVVDSFKNTPNIEFEVSLTKHDYFINMDRDKLIMAFRNLIKNSIEAMENNNRNSIIYISSYHDISDGKEFFTISITDTGIGIETKNIKKIFEPYFTSKSKGTGIGLATVEKIIMEHKGYILVESIVGEGSTFFIRFEI</sequence>
<keyword evidence="4" id="KW-0808">Transferase</keyword>
<dbReference type="SMART" id="SM00387">
    <property type="entry name" value="HATPase_c"/>
    <property type="match status" value="1"/>
</dbReference>
<dbReference type="Gene3D" id="3.30.565.10">
    <property type="entry name" value="Histidine kinase-like ATPase, C-terminal domain"/>
    <property type="match status" value="1"/>
</dbReference>
<dbReference type="PANTHER" id="PTHR42878:SF7">
    <property type="entry name" value="SENSOR HISTIDINE KINASE GLRK"/>
    <property type="match status" value="1"/>
</dbReference>
<dbReference type="InterPro" id="IPR003594">
    <property type="entry name" value="HATPase_dom"/>
</dbReference>
<evidence type="ECO:0000313" key="12">
    <source>
        <dbReference type="Proteomes" id="UP000310168"/>
    </source>
</evidence>
<comment type="caution">
    <text evidence="11">The sequence shown here is derived from an EMBL/GenBank/DDBJ whole genome shotgun (WGS) entry which is preliminary data.</text>
</comment>
<keyword evidence="7" id="KW-0067">ATP-binding</keyword>
<keyword evidence="5" id="KW-0547">Nucleotide-binding</keyword>
<dbReference type="Gene3D" id="6.10.340.10">
    <property type="match status" value="1"/>
</dbReference>
<dbReference type="InterPro" id="IPR036097">
    <property type="entry name" value="HisK_dim/P_sf"/>
</dbReference>
<gene>
    <name evidence="11" type="ORF">EZH24_01195</name>
</gene>
<dbReference type="PROSITE" id="PS50109">
    <property type="entry name" value="HIS_KIN"/>
    <property type="match status" value="1"/>
</dbReference>
<dbReference type="InterPro" id="IPR050351">
    <property type="entry name" value="BphY/WalK/GraS-like"/>
</dbReference>
<feature type="transmembrane region" description="Helical" evidence="9">
    <location>
        <begin position="86"/>
        <end position="108"/>
    </location>
</feature>
<evidence type="ECO:0000256" key="4">
    <source>
        <dbReference type="ARBA" id="ARBA00022679"/>
    </source>
</evidence>
<evidence type="ECO:0000256" key="1">
    <source>
        <dbReference type="ARBA" id="ARBA00000085"/>
    </source>
</evidence>
<dbReference type="Gene3D" id="1.10.287.130">
    <property type="match status" value="1"/>
</dbReference>
<evidence type="ECO:0000256" key="8">
    <source>
        <dbReference type="ARBA" id="ARBA00023012"/>
    </source>
</evidence>
<keyword evidence="9" id="KW-1133">Transmembrane helix</keyword>
<evidence type="ECO:0000313" key="11">
    <source>
        <dbReference type="EMBL" id="TKZ36217.1"/>
    </source>
</evidence>
<feature type="domain" description="Histidine kinase" evidence="10">
    <location>
        <begin position="385"/>
        <end position="600"/>
    </location>
</feature>
<evidence type="ECO:0000256" key="3">
    <source>
        <dbReference type="ARBA" id="ARBA00022553"/>
    </source>
</evidence>
<dbReference type="PANTHER" id="PTHR42878">
    <property type="entry name" value="TWO-COMPONENT HISTIDINE KINASE"/>
    <property type="match status" value="1"/>
</dbReference>
<dbReference type="EMBL" id="SJDU01000015">
    <property type="protein sequence ID" value="TKZ36217.1"/>
    <property type="molecule type" value="Genomic_DNA"/>
</dbReference>
<dbReference type="Pfam" id="PF00512">
    <property type="entry name" value="HisKA"/>
    <property type="match status" value="1"/>
</dbReference>
<evidence type="ECO:0000256" key="6">
    <source>
        <dbReference type="ARBA" id="ARBA00022777"/>
    </source>
</evidence>
<dbReference type="CDD" id="cd00082">
    <property type="entry name" value="HisKA"/>
    <property type="match status" value="1"/>
</dbReference>
<dbReference type="InterPro" id="IPR005467">
    <property type="entry name" value="His_kinase_dom"/>
</dbReference>
<keyword evidence="8" id="KW-0902">Two-component regulatory system</keyword>
<keyword evidence="9" id="KW-0472">Membrane</keyword>
<reference evidence="11 12" key="1">
    <citation type="journal article" date="2019" name="Anaerobe">
        <title>Brachyspira catarrhinii sp. nov., an anaerobic intestinal spirochaete isolated from vervet monkeys may have been misidentified as Brachyspira aalborgi in previous studies.</title>
        <authorList>
            <person name="Phillips N.D."/>
            <person name="La T."/>
            <person name="Hampson D.J."/>
        </authorList>
    </citation>
    <scope>NUCLEOTIDE SEQUENCE [LARGE SCALE GENOMIC DNA]</scope>
    <source>
        <strain evidence="11 12">Z12</strain>
    </source>
</reference>
<dbReference type="RefSeq" id="WP_137997310.1">
    <property type="nucleotide sequence ID" value="NZ_SJDU01000015.1"/>
</dbReference>
<dbReference type="InterPro" id="IPR036890">
    <property type="entry name" value="HATPase_C_sf"/>
</dbReference>
<dbReference type="InterPro" id="IPR004358">
    <property type="entry name" value="Sig_transdc_His_kin-like_C"/>
</dbReference>
<evidence type="ECO:0000259" key="10">
    <source>
        <dbReference type="PROSITE" id="PS50109"/>
    </source>
</evidence>
<evidence type="ECO:0000256" key="2">
    <source>
        <dbReference type="ARBA" id="ARBA00012438"/>
    </source>
</evidence>
<comment type="catalytic activity">
    <reaction evidence="1">
        <text>ATP + protein L-histidine = ADP + protein N-phospho-L-histidine.</text>
        <dbReference type="EC" id="2.7.13.3"/>
    </reaction>
</comment>
<feature type="transmembrane region" description="Helical" evidence="9">
    <location>
        <begin position="294"/>
        <end position="319"/>
    </location>
</feature>
<proteinExistence type="predicted"/>
<evidence type="ECO:0000256" key="5">
    <source>
        <dbReference type="ARBA" id="ARBA00022741"/>
    </source>
</evidence>
<keyword evidence="9" id="KW-0812">Transmembrane</keyword>